<feature type="domain" description="SEC63" evidence="9">
    <location>
        <begin position="20"/>
        <end position="326"/>
    </location>
</feature>
<evidence type="ECO:0000313" key="11">
    <source>
        <dbReference type="Proteomes" id="UP001189429"/>
    </source>
</evidence>
<dbReference type="SUPFAM" id="SSF81296">
    <property type="entry name" value="E set domains"/>
    <property type="match status" value="1"/>
</dbReference>
<gene>
    <name evidence="10" type="ORF">PCOR1329_LOCUS51601</name>
</gene>
<dbReference type="InterPro" id="IPR014756">
    <property type="entry name" value="Ig_E-set"/>
</dbReference>
<dbReference type="Gene3D" id="1.10.150.20">
    <property type="entry name" value="5' to 3' exonuclease, C-terminal subdomain"/>
    <property type="match status" value="1"/>
</dbReference>
<dbReference type="InterPro" id="IPR035892">
    <property type="entry name" value="C2_domain_sf"/>
</dbReference>
<evidence type="ECO:0000256" key="6">
    <source>
        <dbReference type="ARBA" id="ARBA00023136"/>
    </source>
</evidence>
<comment type="caution">
    <text evidence="10">The sequence shown here is derived from an EMBL/GenBank/DDBJ whole genome shotgun (WGS) entry which is preliminary data.</text>
</comment>
<organism evidence="10 11">
    <name type="scientific">Prorocentrum cordatum</name>
    <dbReference type="NCBI Taxonomy" id="2364126"/>
    <lineage>
        <taxon>Eukaryota</taxon>
        <taxon>Sar</taxon>
        <taxon>Alveolata</taxon>
        <taxon>Dinophyceae</taxon>
        <taxon>Prorocentrales</taxon>
        <taxon>Prorocentraceae</taxon>
        <taxon>Prorocentrum</taxon>
    </lineage>
</organism>
<proteinExistence type="predicted"/>
<keyword evidence="11" id="KW-1185">Reference proteome</keyword>
<evidence type="ECO:0000256" key="3">
    <source>
        <dbReference type="ARBA" id="ARBA00022692"/>
    </source>
</evidence>
<protein>
    <recommendedName>
        <fullName evidence="9">SEC63 domain-containing protein</fullName>
    </recommendedName>
</protein>
<keyword evidence="5" id="KW-1133">Transmembrane helix</keyword>
<feature type="region of interest" description="Disordered" evidence="8">
    <location>
        <begin position="1"/>
        <end position="30"/>
    </location>
</feature>
<keyword evidence="6" id="KW-0472">Membrane</keyword>
<keyword evidence="7" id="KW-0143">Chaperone</keyword>
<dbReference type="InterPro" id="IPR004179">
    <property type="entry name" value="Sec63-dom"/>
</dbReference>
<dbReference type="SMART" id="SM00973">
    <property type="entry name" value="Sec63"/>
    <property type="match status" value="1"/>
</dbReference>
<evidence type="ECO:0000256" key="5">
    <source>
        <dbReference type="ARBA" id="ARBA00022989"/>
    </source>
</evidence>
<sequence length="363" mass="41371">MLLPADQKLRPERRDDRDDAVHGVLHHRRDAREELPRVACGVPREQESMPTRPSDNTDMKVVFKERSWSTRSGSTTWNSCLIWAHMQRRHDLMTPELRQDCDQLLKRPLLAGGQQAMIEIACMWEWFFTAQAMIEFRRSLVQALDVKSSQLLQIPHFNEESLKHAQRGKNSVSTLTDFISKAPEERKGLANMGPQELADIEAFTQHVSDMDVQAKVEVEDEAQIVVFDVATVTVRMERKNLQENEAVGPVHAPLFPEPKFEDWWLFLVEGGSATTRIIASQRIRDTEKVVVEKLRFQLSRAGKHQLVLHAMCDSYAGLDKKVELNFNVCTEDEVKREVIVHPEDEDGGCGVVLGARVSSCCYA</sequence>
<evidence type="ECO:0000256" key="4">
    <source>
        <dbReference type="ARBA" id="ARBA00022824"/>
    </source>
</evidence>
<dbReference type="Gene3D" id="2.60.40.150">
    <property type="entry name" value="C2 domain"/>
    <property type="match status" value="1"/>
</dbReference>
<keyword evidence="3" id="KW-0812">Transmembrane</keyword>
<evidence type="ECO:0000256" key="8">
    <source>
        <dbReference type="SAM" id="MobiDB-lite"/>
    </source>
</evidence>
<evidence type="ECO:0000256" key="7">
    <source>
        <dbReference type="ARBA" id="ARBA00023186"/>
    </source>
</evidence>
<dbReference type="Proteomes" id="UP001189429">
    <property type="component" value="Unassembled WGS sequence"/>
</dbReference>
<name>A0ABN9UWB3_9DINO</name>
<accession>A0ABN9UWB3</accession>
<dbReference type="SUPFAM" id="SSF158702">
    <property type="entry name" value="Sec63 N-terminal domain-like"/>
    <property type="match status" value="1"/>
</dbReference>
<dbReference type="PANTHER" id="PTHR24075:SF0">
    <property type="entry name" value="TRANSLOCATION PROTEIN SEC63 HOMOLOG"/>
    <property type="match status" value="1"/>
</dbReference>
<evidence type="ECO:0000259" key="9">
    <source>
        <dbReference type="SMART" id="SM00973"/>
    </source>
</evidence>
<dbReference type="Pfam" id="PF02889">
    <property type="entry name" value="Sec63"/>
    <property type="match status" value="1"/>
</dbReference>
<reference evidence="10" key="1">
    <citation type="submission" date="2023-10" db="EMBL/GenBank/DDBJ databases">
        <authorList>
            <person name="Chen Y."/>
            <person name="Shah S."/>
            <person name="Dougan E. K."/>
            <person name="Thang M."/>
            <person name="Chan C."/>
        </authorList>
    </citation>
    <scope>NUCLEOTIDE SEQUENCE [LARGE SCALE GENOMIC DNA]</scope>
</reference>
<evidence type="ECO:0000256" key="1">
    <source>
        <dbReference type="ARBA" id="ARBA00004141"/>
    </source>
</evidence>
<evidence type="ECO:0000313" key="10">
    <source>
        <dbReference type="EMBL" id="CAK0863473.1"/>
    </source>
</evidence>
<feature type="compositionally biased region" description="Basic and acidic residues" evidence="8">
    <location>
        <begin position="7"/>
        <end position="21"/>
    </location>
</feature>
<comment type="subcellular location">
    <subcellularLocation>
        <location evidence="2">Endoplasmic reticulum</location>
    </subcellularLocation>
    <subcellularLocation>
        <location evidence="1">Membrane</location>
        <topology evidence="1">Multi-pass membrane protein</topology>
    </subcellularLocation>
</comment>
<evidence type="ECO:0000256" key="2">
    <source>
        <dbReference type="ARBA" id="ARBA00004240"/>
    </source>
</evidence>
<dbReference type="PANTHER" id="PTHR24075">
    <property type="entry name" value="SEC63 DOMAIN-CONTAINING"/>
    <property type="match status" value="1"/>
</dbReference>
<dbReference type="EMBL" id="CAUYUJ010016264">
    <property type="protein sequence ID" value="CAK0863473.1"/>
    <property type="molecule type" value="Genomic_DNA"/>
</dbReference>
<keyword evidence="4" id="KW-0256">Endoplasmic reticulum</keyword>